<reference evidence="1 2" key="2">
    <citation type="journal article" date="2016" name="Environ. Microbiol. Rep.">
        <title>Metagenomic evidence for the presence of phototrophic Gemmatimonadetes bacteria in diverse environments.</title>
        <authorList>
            <person name="Zeng Y."/>
            <person name="Baumbach J."/>
            <person name="Barbosa E.G."/>
            <person name="Azevedo V."/>
            <person name="Zhang C."/>
            <person name="Koblizek M."/>
        </authorList>
    </citation>
    <scope>NUCLEOTIDE SEQUENCE [LARGE SCALE GENOMIC DNA]</scope>
    <source>
        <strain evidence="1 2">AP64</strain>
    </source>
</reference>
<gene>
    <name evidence="1" type="ORF">GEMMAAP_05790</name>
</gene>
<reference evidence="1 2" key="1">
    <citation type="journal article" date="2014" name="Proc. Natl. Acad. Sci. U.S.A.">
        <title>Functional type 2 photosynthetic reaction centers found in the rare bacterial phylum Gemmatimonadetes.</title>
        <authorList>
            <person name="Zeng Y."/>
            <person name="Feng F."/>
            <person name="Medova H."/>
            <person name="Dean J."/>
            <person name="Koblizek M."/>
        </authorList>
    </citation>
    <scope>NUCLEOTIDE SEQUENCE [LARGE SCALE GENOMIC DNA]</scope>
    <source>
        <strain evidence="1 2">AP64</strain>
    </source>
</reference>
<organism evidence="1 2">
    <name type="scientific">Gemmatimonas phototrophica</name>
    <dbReference type="NCBI Taxonomy" id="1379270"/>
    <lineage>
        <taxon>Bacteria</taxon>
        <taxon>Pseudomonadati</taxon>
        <taxon>Gemmatimonadota</taxon>
        <taxon>Gemmatimonadia</taxon>
        <taxon>Gemmatimonadales</taxon>
        <taxon>Gemmatimonadaceae</taxon>
        <taxon>Gemmatimonas</taxon>
    </lineage>
</organism>
<evidence type="ECO:0000313" key="1">
    <source>
        <dbReference type="EMBL" id="AMW04488.1"/>
    </source>
</evidence>
<dbReference type="AlphaFoldDB" id="A0A143BHH7"/>
<dbReference type="STRING" id="1379270.GEMMAAP_05790"/>
<name>A0A143BHH7_9BACT</name>
<accession>A0A143BHH7</accession>
<dbReference type="RefSeq" id="WP_026849846.1">
    <property type="nucleotide sequence ID" value="NZ_CP011454.1"/>
</dbReference>
<protein>
    <recommendedName>
        <fullName evidence="3">TonB C-terminal domain-containing protein</fullName>
    </recommendedName>
</protein>
<evidence type="ECO:0000313" key="2">
    <source>
        <dbReference type="Proteomes" id="UP000076404"/>
    </source>
</evidence>
<keyword evidence="2" id="KW-1185">Reference proteome</keyword>
<proteinExistence type="predicted"/>
<sequence>MMLLARATNMGAQNAQELFGCWAASRPLGSRGDATGVPSEARFQTLRLSDSARVHLPLLERGERTMWEARSGWSQRSDSLSLRVSTGLAGWQLHLRRIDQRTWRGTATYLTDAIARGRPPLRVPLELTRVACDPAWLLPVSPAPQRRLTMPLYFDFQVERPVRLRSPLPVGIRKLVPLSGKERDTTLVNATVVQFVVDSAGRPDMGTLKVLRSAPPSSAVLEQALSTATRAMEFRPALLGNRPVAQLTQWRIEWR</sequence>
<dbReference type="Proteomes" id="UP000076404">
    <property type="component" value="Chromosome"/>
</dbReference>
<dbReference type="KEGG" id="gph:GEMMAAP_05790"/>
<dbReference type="EMBL" id="CP011454">
    <property type="protein sequence ID" value="AMW04488.1"/>
    <property type="molecule type" value="Genomic_DNA"/>
</dbReference>
<evidence type="ECO:0008006" key="3">
    <source>
        <dbReference type="Google" id="ProtNLM"/>
    </source>
</evidence>